<feature type="signal peptide" evidence="7">
    <location>
        <begin position="1"/>
        <end position="27"/>
    </location>
</feature>
<dbReference type="InterPro" id="IPR000160">
    <property type="entry name" value="GGDEF_dom"/>
</dbReference>
<dbReference type="EMBL" id="CP001339">
    <property type="protein sequence ID" value="ACL74044.1"/>
    <property type="molecule type" value="Genomic_DNA"/>
</dbReference>
<evidence type="ECO:0000256" key="2">
    <source>
        <dbReference type="ARBA" id="ARBA00012282"/>
    </source>
</evidence>
<evidence type="ECO:0000259" key="9">
    <source>
        <dbReference type="PROSITE" id="PS50887"/>
    </source>
</evidence>
<feature type="transmembrane region" description="Helical" evidence="6">
    <location>
        <begin position="272"/>
        <end position="294"/>
    </location>
</feature>
<keyword evidence="6" id="KW-0472">Membrane</keyword>
<protein>
    <recommendedName>
        <fullName evidence="2">cyclic-guanylate-specific phosphodiesterase</fullName>
        <ecNumber evidence="2">3.1.4.52</ecNumber>
    </recommendedName>
</protein>
<dbReference type="SUPFAM" id="SSF55073">
    <property type="entry name" value="Nucleotide cyclase"/>
    <property type="match status" value="1"/>
</dbReference>
<evidence type="ECO:0000313" key="11">
    <source>
        <dbReference type="Proteomes" id="UP000002383"/>
    </source>
</evidence>
<dbReference type="SMART" id="SM00062">
    <property type="entry name" value="PBPb"/>
    <property type="match status" value="1"/>
</dbReference>
<evidence type="ECO:0000256" key="4">
    <source>
        <dbReference type="ARBA" id="ARBA00051114"/>
    </source>
</evidence>
<dbReference type="GO" id="GO:0071732">
    <property type="term" value="P:cellular response to nitric oxide"/>
    <property type="evidence" value="ECO:0007669"/>
    <property type="project" value="UniProtKB-ARBA"/>
</dbReference>
<dbReference type="SUPFAM" id="SSF141868">
    <property type="entry name" value="EAL domain-like"/>
    <property type="match status" value="1"/>
</dbReference>
<dbReference type="Pfam" id="PF00497">
    <property type="entry name" value="SBP_bac_3"/>
    <property type="match status" value="1"/>
</dbReference>
<dbReference type="PANTHER" id="PTHR44757">
    <property type="entry name" value="DIGUANYLATE CYCLASE DGCP"/>
    <property type="match status" value="1"/>
</dbReference>
<comment type="cofactor">
    <cofactor evidence="1">
        <name>Mg(2+)</name>
        <dbReference type="ChEBI" id="CHEBI:18420"/>
    </cofactor>
</comment>
<dbReference type="InterPro" id="IPR043128">
    <property type="entry name" value="Rev_trsase/Diguanyl_cyclase"/>
</dbReference>
<dbReference type="HOGENOM" id="CLU_000445_70_36_6"/>
<dbReference type="SMART" id="SM00267">
    <property type="entry name" value="GGDEF"/>
    <property type="match status" value="1"/>
</dbReference>
<dbReference type="Gene3D" id="3.40.190.10">
    <property type="entry name" value="Periplasmic binding protein-like II"/>
    <property type="match status" value="2"/>
</dbReference>
<dbReference type="eggNOG" id="COG5001">
    <property type="taxonomic scope" value="Bacteria"/>
</dbReference>
<comment type="catalytic activity">
    <reaction evidence="4">
        <text>3',3'-c-di-GMP + H2O = 5'-phosphoguanylyl(3'-&gt;5')guanosine + H(+)</text>
        <dbReference type="Rhea" id="RHEA:24902"/>
        <dbReference type="ChEBI" id="CHEBI:15377"/>
        <dbReference type="ChEBI" id="CHEBI:15378"/>
        <dbReference type="ChEBI" id="CHEBI:58754"/>
        <dbReference type="ChEBI" id="CHEBI:58805"/>
        <dbReference type="EC" id="3.1.4.52"/>
    </reaction>
    <physiologicalReaction direction="left-to-right" evidence="4">
        <dbReference type="Rhea" id="RHEA:24903"/>
    </physiologicalReaction>
</comment>
<evidence type="ECO:0000256" key="3">
    <source>
        <dbReference type="ARBA" id="ARBA00022636"/>
    </source>
</evidence>
<feature type="coiled-coil region" evidence="5">
    <location>
        <begin position="305"/>
        <end position="332"/>
    </location>
</feature>
<dbReference type="InterPro" id="IPR052155">
    <property type="entry name" value="Biofilm_reg_signaling"/>
</dbReference>
<dbReference type="PROSITE" id="PS50887">
    <property type="entry name" value="GGDEF"/>
    <property type="match status" value="1"/>
</dbReference>
<evidence type="ECO:0000259" key="8">
    <source>
        <dbReference type="PROSITE" id="PS50883"/>
    </source>
</evidence>
<dbReference type="CDD" id="cd01949">
    <property type="entry name" value="GGDEF"/>
    <property type="match status" value="1"/>
</dbReference>
<dbReference type="EC" id="3.1.4.52" evidence="2"/>
<dbReference type="Pfam" id="PF00563">
    <property type="entry name" value="EAL"/>
    <property type="match status" value="1"/>
</dbReference>
<name>B8GPC4_THISH</name>
<dbReference type="InterPro" id="IPR001638">
    <property type="entry name" value="Solute-binding_3/MltF_N"/>
</dbReference>
<dbReference type="KEGG" id="tgr:Tgr7_2972"/>
<dbReference type="SUPFAM" id="SSF53850">
    <property type="entry name" value="Periplasmic binding protein-like II"/>
    <property type="match status" value="1"/>
</dbReference>
<dbReference type="PANTHER" id="PTHR44757:SF2">
    <property type="entry name" value="BIOFILM ARCHITECTURE MAINTENANCE PROTEIN MBAA"/>
    <property type="match status" value="1"/>
</dbReference>
<evidence type="ECO:0000256" key="5">
    <source>
        <dbReference type="SAM" id="Coils"/>
    </source>
</evidence>
<feature type="domain" description="EAL" evidence="8">
    <location>
        <begin position="502"/>
        <end position="756"/>
    </location>
</feature>
<dbReference type="Gene3D" id="3.20.20.450">
    <property type="entry name" value="EAL domain"/>
    <property type="match status" value="1"/>
</dbReference>
<keyword evidence="5" id="KW-0175">Coiled coil</keyword>
<keyword evidence="7" id="KW-0732">Signal</keyword>
<feature type="chain" id="PRO_5002870405" description="cyclic-guanylate-specific phosphodiesterase" evidence="7">
    <location>
        <begin position="28"/>
        <end position="761"/>
    </location>
</feature>
<dbReference type="STRING" id="396588.Tgr7_2972"/>
<sequence length="761" mass="85540" precursor="true">MRLHPTLAAVFWLLLLSLAWAPAQAQAQFQTLNSGQVSGETLRVGIYVNPPLIGIDAEGPRGLVIDLLEDAARQEGWKIHYVAASFAELLEMGQNREIDLIAAIAYTPERAQVLQFNREAMLTNWGVIYRHRDVVVDSVLDLAGARIAVKAGDTHARALESLLREFNVQAELHPVADYREVMQLLAHGEVDAAAVNRLVGRQFRVPEGIPTHIIFNPVELHFASARPEMAPVLQAIDRHLRELKTQPGSMYHLSMNRWLGDTGEMPRQLPGWHPVILAGIVLLTLLVIGLALFLRQQIRHHTRALRAQSEALAQEVREREQAQERLNELAYSDSLTHLPNRTLFQDRLHQAMEYAKRHERLIALLFIDLDDFKRVNDSLGHAAGDRLLQEIARRFGRVLRETDTLARLGGDEFTVILTDIQRPEDAVTFVRKLLDTLRAPFMLGEQSITMSASIGITLYPSDDTAEADLLKDADTAMYQAKSRGKNTFDFYAPELTQSVRARLTMEGDLRAALDTNQFLLHYQPIVSLNGAGVQGLEALVRWQHPVRGLVPPDEFIPVAEDSGLIHEIGDWVIDAACAQLAQWDARGLSHLTLAINLSPVQFRRDGLVSRIARRLRQHSIASERLHLEITESLLMEQNRHVAETLQTLDAMGIGLCIDDFGTGYSALNYLRHFPIRQLKVDRSFVEDMLHAEDTRALVRAIVLMAHALRLEVVAEGVEEKSQLELLREMGCDQVQGYLLSRPLPAAEIPGWIESQRLRIVS</sequence>
<dbReference type="FunFam" id="3.20.20.450:FF:000001">
    <property type="entry name" value="Cyclic di-GMP phosphodiesterase yahA"/>
    <property type="match status" value="1"/>
</dbReference>
<accession>B8GPC4</accession>
<dbReference type="InterPro" id="IPR001633">
    <property type="entry name" value="EAL_dom"/>
</dbReference>
<keyword evidence="11" id="KW-1185">Reference proteome</keyword>
<reference evidence="10 11" key="1">
    <citation type="journal article" date="2011" name="Stand. Genomic Sci.">
        <title>Complete genome sequence of 'Thioalkalivibrio sulfidophilus' HL-EbGr7.</title>
        <authorList>
            <person name="Muyzer G."/>
            <person name="Sorokin D.Y."/>
            <person name="Mavromatis K."/>
            <person name="Lapidus A."/>
            <person name="Clum A."/>
            <person name="Ivanova N."/>
            <person name="Pati A."/>
            <person name="d'Haeseleer P."/>
            <person name="Woyke T."/>
            <person name="Kyrpides N.C."/>
        </authorList>
    </citation>
    <scope>NUCLEOTIDE SEQUENCE [LARGE SCALE GENOMIC DNA]</scope>
    <source>
        <strain evidence="10 11">HL-EbGR7</strain>
    </source>
</reference>
<gene>
    <name evidence="10" type="ordered locus">Tgr7_2972</name>
</gene>
<evidence type="ECO:0000256" key="6">
    <source>
        <dbReference type="SAM" id="Phobius"/>
    </source>
</evidence>
<dbReference type="OrthoDB" id="8553030at2"/>
<dbReference type="SMART" id="SM00052">
    <property type="entry name" value="EAL"/>
    <property type="match status" value="1"/>
</dbReference>
<feature type="domain" description="GGDEF" evidence="9">
    <location>
        <begin position="360"/>
        <end position="493"/>
    </location>
</feature>
<keyword evidence="6" id="KW-1133">Transmembrane helix</keyword>
<dbReference type="Proteomes" id="UP000002383">
    <property type="component" value="Chromosome"/>
</dbReference>
<evidence type="ECO:0000256" key="7">
    <source>
        <dbReference type="SAM" id="SignalP"/>
    </source>
</evidence>
<evidence type="ECO:0000256" key="1">
    <source>
        <dbReference type="ARBA" id="ARBA00001946"/>
    </source>
</evidence>
<dbReference type="RefSeq" id="WP_012639507.1">
    <property type="nucleotide sequence ID" value="NC_011901.1"/>
</dbReference>
<dbReference type="Gene3D" id="3.30.70.270">
    <property type="match status" value="1"/>
</dbReference>
<proteinExistence type="predicted"/>
<organism evidence="10 11">
    <name type="scientific">Thioalkalivibrio sulfidiphilus (strain HL-EbGR7)</name>
    <dbReference type="NCBI Taxonomy" id="396588"/>
    <lineage>
        <taxon>Bacteria</taxon>
        <taxon>Pseudomonadati</taxon>
        <taxon>Pseudomonadota</taxon>
        <taxon>Gammaproteobacteria</taxon>
        <taxon>Chromatiales</taxon>
        <taxon>Ectothiorhodospiraceae</taxon>
        <taxon>Thioalkalivibrio</taxon>
    </lineage>
</organism>
<dbReference type="FunFam" id="3.30.70.270:FF:000001">
    <property type="entry name" value="Diguanylate cyclase domain protein"/>
    <property type="match status" value="1"/>
</dbReference>
<dbReference type="GO" id="GO:0071111">
    <property type="term" value="F:cyclic-guanylate-specific phosphodiesterase activity"/>
    <property type="evidence" value="ECO:0007669"/>
    <property type="project" value="UniProtKB-EC"/>
</dbReference>
<keyword evidence="6" id="KW-0812">Transmembrane</keyword>
<dbReference type="CDD" id="cd01948">
    <property type="entry name" value="EAL"/>
    <property type="match status" value="1"/>
</dbReference>
<keyword evidence="3" id="KW-0973">c-di-GMP</keyword>
<dbReference type="AlphaFoldDB" id="B8GPC4"/>
<dbReference type="Pfam" id="PF00990">
    <property type="entry name" value="GGDEF"/>
    <property type="match status" value="1"/>
</dbReference>
<evidence type="ECO:0000313" key="10">
    <source>
        <dbReference type="EMBL" id="ACL74044.1"/>
    </source>
</evidence>
<dbReference type="InterPro" id="IPR029787">
    <property type="entry name" value="Nucleotide_cyclase"/>
</dbReference>
<dbReference type="InterPro" id="IPR035919">
    <property type="entry name" value="EAL_sf"/>
</dbReference>
<dbReference type="NCBIfam" id="TIGR00254">
    <property type="entry name" value="GGDEF"/>
    <property type="match status" value="1"/>
</dbReference>
<dbReference type="PROSITE" id="PS50883">
    <property type="entry name" value="EAL"/>
    <property type="match status" value="1"/>
</dbReference>